<dbReference type="GeneID" id="81423934"/>
<comment type="caution">
    <text evidence="2">The sequence shown here is derived from an EMBL/GenBank/DDBJ whole genome shotgun (WGS) entry which is preliminary data.</text>
</comment>
<name>A0A9W9IM44_9EURO</name>
<organism evidence="2 3">
    <name type="scientific">Penicillium canariense</name>
    <dbReference type="NCBI Taxonomy" id="189055"/>
    <lineage>
        <taxon>Eukaryota</taxon>
        <taxon>Fungi</taxon>
        <taxon>Dikarya</taxon>
        <taxon>Ascomycota</taxon>
        <taxon>Pezizomycotina</taxon>
        <taxon>Eurotiomycetes</taxon>
        <taxon>Eurotiomycetidae</taxon>
        <taxon>Eurotiales</taxon>
        <taxon>Aspergillaceae</taxon>
        <taxon>Penicillium</taxon>
    </lineage>
</organism>
<protein>
    <submittedName>
        <fullName evidence="2">Uncharacterized protein</fullName>
    </submittedName>
</protein>
<dbReference type="EMBL" id="JAPQKN010000001">
    <property type="protein sequence ID" value="KAJ5176756.1"/>
    <property type="molecule type" value="Genomic_DNA"/>
</dbReference>
<evidence type="ECO:0000256" key="1">
    <source>
        <dbReference type="SAM" id="MobiDB-lite"/>
    </source>
</evidence>
<evidence type="ECO:0000313" key="3">
    <source>
        <dbReference type="Proteomes" id="UP001149163"/>
    </source>
</evidence>
<gene>
    <name evidence="2" type="ORF">N7482_002633</name>
</gene>
<accession>A0A9W9IM44</accession>
<dbReference type="AlphaFoldDB" id="A0A9W9IM44"/>
<sequence>MLPPSPLGTIARCAGIAGAGRRGRRRREATAPALGDAEKRVGVALRAQGEALVGSVGGRNGDGGDARDVIDRVGEADGRRAENGRERRRAREGDALSSRCAE</sequence>
<reference evidence="2" key="2">
    <citation type="journal article" date="2023" name="IMA Fungus">
        <title>Comparative genomic study of the Penicillium genus elucidates a diverse pangenome and 15 lateral gene transfer events.</title>
        <authorList>
            <person name="Petersen C."/>
            <person name="Sorensen T."/>
            <person name="Nielsen M.R."/>
            <person name="Sondergaard T.E."/>
            <person name="Sorensen J.L."/>
            <person name="Fitzpatrick D.A."/>
            <person name="Frisvad J.C."/>
            <person name="Nielsen K.L."/>
        </authorList>
    </citation>
    <scope>NUCLEOTIDE SEQUENCE</scope>
    <source>
        <strain evidence="2">IBT 26290</strain>
    </source>
</reference>
<feature type="region of interest" description="Disordered" evidence="1">
    <location>
        <begin position="55"/>
        <end position="102"/>
    </location>
</feature>
<reference evidence="2" key="1">
    <citation type="submission" date="2022-11" db="EMBL/GenBank/DDBJ databases">
        <authorList>
            <person name="Petersen C."/>
        </authorList>
    </citation>
    <scope>NUCLEOTIDE SEQUENCE</scope>
    <source>
        <strain evidence="2">IBT 26290</strain>
    </source>
</reference>
<dbReference type="RefSeq" id="XP_056548364.1">
    <property type="nucleotide sequence ID" value="XM_056684758.1"/>
</dbReference>
<proteinExistence type="predicted"/>
<feature type="compositionally biased region" description="Basic and acidic residues" evidence="1">
    <location>
        <begin position="62"/>
        <end position="94"/>
    </location>
</feature>
<dbReference type="Proteomes" id="UP001149163">
    <property type="component" value="Unassembled WGS sequence"/>
</dbReference>
<evidence type="ECO:0000313" key="2">
    <source>
        <dbReference type="EMBL" id="KAJ5176756.1"/>
    </source>
</evidence>
<keyword evidence="3" id="KW-1185">Reference proteome</keyword>